<dbReference type="EC" id="2.7.6.3" evidence="2"/>
<dbReference type="GO" id="GO:0046656">
    <property type="term" value="P:folic acid biosynthetic process"/>
    <property type="evidence" value="ECO:0007669"/>
    <property type="project" value="UniProtKB-KW"/>
</dbReference>
<dbReference type="SUPFAM" id="SSF55083">
    <property type="entry name" value="6-hydroxymethyl-7,8-dihydropterin pyrophosphokinase, HPPK"/>
    <property type="match status" value="1"/>
</dbReference>
<keyword evidence="4" id="KW-0547">Nucleotide-binding</keyword>
<dbReference type="GO" id="GO:0005524">
    <property type="term" value="F:ATP binding"/>
    <property type="evidence" value="ECO:0007669"/>
    <property type="project" value="UniProtKB-KW"/>
</dbReference>
<dbReference type="KEGG" id="mpad:KEF85_14095"/>
<evidence type="ECO:0000256" key="6">
    <source>
        <dbReference type="ARBA" id="ARBA00022840"/>
    </source>
</evidence>
<proteinExistence type="predicted"/>
<dbReference type="EMBL" id="CP073754">
    <property type="protein sequence ID" value="QWF70452.1"/>
    <property type="molecule type" value="Genomic_DNA"/>
</dbReference>
<keyword evidence="10" id="KW-1185">Reference proteome</keyword>
<evidence type="ECO:0000256" key="7">
    <source>
        <dbReference type="ARBA" id="ARBA00022909"/>
    </source>
</evidence>
<keyword evidence="7" id="KW-0289">Folate biosynthesis</keyword>
<dbReference type="RefSeq" id="WP_215581645.1">
    <property type="nucleotide sequence ID" value="NZ_CP073754.1"/>
</dbReference>
<protein>
    <recommendedName>
        <fullName evidence="2">2-amino-4-hydroxy-6-hydroxymethyldihydropteridine diphosphokinase</fullName>
        <ecNumber evidence="2">2.7.6.3</ecNumber>
    </recommendedName>
</protein>
<evidence type="ECO:0000256" key="5">
    <source>
        <dbReference type="ARBA" id="ARBA00022777"/>
    </source>
</evidence>
<feature type="domain" description="7,8-dihydro-6-hydroxymethylpterin-pyrophosphokinase" evidence="8">
    <location>
        <begin position="5"/>
        <end position="129"/>
    </location>
</feature>
<accession>A0A975MMC5</accession>
<dbReference type="InterPro" id="IPR000550">
    <property type="entry name" value="Hppk"/>
</dbReference>
<sequence length="166" mass="18840">MTVGYISVGSNIDKDINIPSSLRSLRLLFGDIIISSIYETAAVGFVGDTFYNLIVRFVSELSAKQVAKALREIELTHGRNREAAKFSSRTLDLDLILYGEQVIRDGRLSIPRDEIERYAFVLEPLAEIAGNELHPISKKSFAELWQNFDQTDLQQRRVQPPWPSNE</sequence>
<evidence type="ECO:0000313" key="9">
    <source>
        <dbReference type="EMBL" id="QWF70452.1"/>
    </source>
</evidence>
<dbReference type="Proteomes" id="UP000676649">
    <property type="component" value="Chromosome"/>
</dbReference>
<keyword evidence="5" id="KW-0418">Kinase</keyword>
<dbReference type="NCBIfam" id="TIGR01498">
    <property type="entry name" value="folK"/>
    <property type="match status" value="1"/>
</dbReference>
<dbReference type="GO" id="GO:0003848">
    <property type="term" value="F:2-amino-4-hydroxy-6-hydroxymethyldihydropteridine diphosphokinase activity"/>
    <property type="evidence" value="ECO:0007669"/>
    <property type="project" value="UniProtKB-EC"/>
</dbReference>
<dbReference type="GO" id="GO:0016301">
    <property type="term" value="F:kinase activity"/>
    <property type="evidence" value="ECO:0007669"/>
    <property type="project" value="UniProtKB-KW"/>
</dbReference>
<dbReference type="PANTHER" id="PTHR43071">
    <property type="entry name" value="2-AMINO-4-HYDROXY-6-HYDROXYMETHYLDIHYDROPTERIDINE PYROPHOSPHOKINASE"/>
    <property type="match status" value="1"/>
</dbReference>
<evidence type="ECO:0000256" key="3">
    <source>
        <dbReference type="ARBA" id="ARBA00022679"/>
    </source>
</evidence>
<reference evidence="9" key="1">
    <citation type="submission" date="2021-04" db="EMBL/GenBank/DDBJ databases">
        <title>Draft genome sequence data of methanotrophic Methylovulum sp. strain S1L and Methylomonas sp. strain S2AM isolated from boreal lake water columns.</title>
        <authorList>
            <person name="Rissanen A.J."/>
            <person name="Mangayil R."/>
            <person name="Svenning M.M."/>
            <person name="Khanongnuch R."/>
        </authorList>
    </citation>
    <scope>NUCLEOTIDE SEQUENCE</scope>
    <source>
        <strain evidence="9">S2AM</strain>
    </source>
</reference>
<keyword evidence="3 9" id="KW-0808">Transferase</keyword>
<keyword evidence="6" id="KW-0067">ATP-binding</keyword>
<evidence type="ECO:0000256" key="2">
    <source>
        <dbReference type="ARBA" id="ARBA00013253"/>
    </source>
</evidence>
<evidence type="ECO:0000256" key="1">
    <source>
        <dbReference type="ARBA" id="ARBA00005051"/>
    </source>
</evidence>
<gene>
    <name evidence="9" type="primary">folK</name>
    <name evidence="9" type="ORF">KEF85_14095</name>
</gene>
<comment type="pathway">
    <text evidence="1">Cofactor biosynthesis; tetrahydrofolate biosynthesis; 2-amino-4-hydroxy-6-hydroxymethyl-7,8-dihydropteridine diphosphate from 7,8-dihydroneopterin triphosphate: step 4/4.</text>
</comment>
<name>A0A975MMC5_9GAMM</name>
<dbReference type="InterPro" id="IPR035907">
    <property type="entry name" value="Hppk_sf"/>
</dbReference>
<dbReference type="Gene3D" id="3.30.70.560">
    <property type="entry name" value="7,8-Dihydro-6-hydroxymethylpterin-pyrophosphokinase HPPK"/>
    <property type="match status" value="1"/>
</dbReference>
<organism evidence="9 10">
    <name type="scientific">Methylomonas paludis</name>
    <dbReference type="NCBI Taxonomy" id="1173101"/>
    <lineage>
        <taxon>Bacteria</taxon>
        <taxon>Pseudomonadati</taxon>
        <taxon>Pseudomonadota</taxon>
        <taxon>Gammaproteobacteria</taxon>
        <taxon>Methylococcales</taxon>
        <taxon>Methylococcaceae</taxon>
        <taxon>Methylomonas</taxon>
    </lineage>
</organism>
<evidence type="ECO:0000256" key="4">
    <source>
        <dbReference type="ARBA" id="ARBA00022741"/>
    </source>
</evidence>
<evidence type="ECO:0000313" key="10">
    <source>
        <dbReference type="Proteomes" id="UP000676649"/>
    </source>
</evidence>
<dbReference type="AlphaFoldDB" id="A0A975MMC5"/>
<evidence type="ECO:0000259" key="8">
    <source>
        <dbReference type="Pfam" id="PF01288"/>
    </source>
</evidence>
<dbReference type="PANTHER" id="PTHR43071:SF2">
    <property type="entry name" value="2-AMINO-4-HYDROXY-6-HYDROXYMETHYLDIHYDROPTERIDINE PYROPHOSPHOKINASE"/>
    <property type="match status" value="1"/>
</dbReference>
<dbReference type="Pfam" id="PF01288">
    <property type="entry name" value="HPPK"/>
    <property type="match status" value="1"/>
</dbReference>
<dbReference type="CDD" id="cd00483">
    <property type="entry name" value="HPPK"/>
    <property type="match status" value="1"/>
</dbReference>